<dbReference type="eggNOG" id="ENOG502RP9N">
    <property type="taxonomic scope" value="Eukaryota"/>
</dbReference>
<gene>
    <name evidence="1" type="ORF">DOTSEDRAFT_35950</name>
</gene>
<evidence type="ECO:0000313" key="2">
    <source>
        <dbReference type="Proteomes" id="UP000016933"/>
    </source>
</evidence>
<reference evidence="1 2" key="2">
    <citation type="journal article" date="2012" name="PLoS Pathog.">
        <title>Diverse lifestyles and strategies of plant pathogenesis encoded in the genomes of eighteen Dothideomycetes fungi.</title>
        <authorList>
            <person name="Ohm R.A."/>
            <person name="Feau N."/>
            <person name="Henrissat B."/>
            <person name="Schoch C.L."/>
            <person name="Horwitz B.A."/>
            <person name="Barry K.W."/>
            <person name="Condon B.J."/>
            <person name="Copeland A.C."/>
            <person name="Dhillon B."/>
            <person name="Glaser F."/>
            <person name="Hesse C.N."/>
            <person name="Kosti I."/>
            <person name="LaButti K."/>
            <person name="Lindquist E.A."/>
            <person name="Lucas S."/>
            <person name="Salamov A.A."/>
            <person name="Bradshaw R.E."/>
            <person name="Ciuffetti L."/>
            <person name="Hamelin R.C."/>
            <person name="Kema G.H.J."/>
            <person name="Lawrence C."/>
            <person name="Scott J.A."/>
            <person name="Spatafora J.W."/>
            <person name="Turgeon B.G."/>
            <person name="de Wit P.J.G.M."/>
            <person name="Zhong S."/>
            <person name="Goodwin S.B."/>
            <person name="Grigoriev I.V."/>
        </authorList>
    </citation>
    <scope>NUCLEOTIDE SEQUENCE [LARGE SCALE GENOMIC DNA]</scope>
    <source>
        <strain evidence="2">NZE10 / CBS 128990</strain>
    </source>
</reference>
<dbReference type="Proteomes" id="UP000016933">
    <property type="component" value="Unassembled WGS sequence"/>
</dbReference>
<accession>N1PL06</accession>
<keyword evidence="2" id="KW-1185">Reference proteome</keyword>
<organism evidence="1 2">
    <name type="scientific">Dothistroma septosporum (strain NZE10 / CBS 128990)</name>
    <name type="common">Red band needle blight fungus</name>
    <name type="synonym">Mycosphaerella pini</name>
    <dbReference type="NCBI Taxonomy" id="675120"/>
    <lineage>
        <taxon>Eukaryota</taxon>
        <taxon>Fungi</taxon>
        <taxon>Dikarya</taxon>
        <taxon>Ascomycota</taxon>
        <taxon>Pezizomycotina</taxon>
        <taxon>Dothideomycetes</taxon>
        <taxon>Dothideomycetidae</taxon>
        <taxon>Mycosphaerellales</taxon>
        <taxon>Mycosphaerellaceae</taxon>
        <taxon>Dothistroma</taxon>
    </lineage>
</organism>
<dbReference type="EMBL" id="KB446541">
    <property type="protein sequence ID" value="EME42001.1"/>
    <property type="molecule type" value="Genomic_DNA"/>
</dbReference>
<sequence>MPPLGNQDYATCTDTELHDFIRERTKKALPPRLATGRETLIAKLLDLDKQWTFRFLDLSAELRNEIYLHLLTLRSPSTKPQYCYPNILAACRQTNNEARNMIYGKNEVAITIDTLSYAEGRITTRDAYGVVYPGPSCLDGPTYPAEINLASANAMFDHHIWQKLGSLRVCAFIDTYIIDDSKIDTICFNGFNHLMYALADAVAGNTSLQKVEIELQFCSDDDKPFPGAIPRFESPEDLAKVLYPLARLAKGASVQQRDIIFKASSRADRRSFPDKIELLLKQQIMTGTPGPSAPIATIVSLIARGEEINALLGQSDKFWPRLEVLVMSRIWLVCELEEREELLDASSDARLCKRIAALQVCLEEAEGDLLGLGREARAQMV</sequence>
<dbReference type="OrthoDB" id="3650837at2759"/>
<dbReference type="AlphaFoldDB" id="N1PL06"/>
<dbReference type="HOGENOM" id="CLU_721645_0_0_1"/>
<reference evidence="2" key="1">
    <citation type="journal article" date="2012" name="PLoS Genet.">
        <title>The genomes of the fungal plant pathogens Cladosporium fulvum and Dothistroma septosporum reveal adaptation to different hosts and lifestyles but also signatures of common ancestry.</title>
        <authorList>
            <person name="de Wit P.J.G.M."/>
            <person name="van der Burgt A."/>
            <person name="Oekmen B."/>
            <person name="Stergiopoulos I."/>
            <person name="Abd-Elsalam K.A."/>
            <person name="Aerts A.L."/>
            <person name="Bahkali A.H."/>
            <person name="Beenen H.G."/>
            <person name="Chettri P."/>
            <person name="Cox M.P."/>
            <person name="Datema E."/>
            <person name="de Vries R.P."/>
            <person name="Dhillon B."/>
            <person name="Ganley A.R."/>
            <person name="Griffiths S.A."/>
            <person name="Guo Y."/>
            <person name="Hamelin R.C."/>
            <person name="Henrissat B."/>
            <person name="Kabir M.S."/>
            <person name="Jashni M.K."/>
            <person name="Kema G."/>
            <person name="Klaubauf S."/>
            <person name="Lapidus A."/>
            <person name="Levasseur A."/>
            <person name="Lindquist E."/>
            <person name="Mehrabi R."/>
            <person name="Ohm R.A."/>
            <person name="Owen T.J."/>
            <person name="Salamov A."/>
            <person name="Schwelm A."/>
            <person name="Schijlen E."/>
            <person name="Sun H."/>
            <person name="van den Burg H.A."/>
            <person name="van Ham R.C.H.J."/>
            <person name="Zhang S."/>
            <person name="Goodwin S.B."/>
            <person name="Grigoriev I.V."/>
            <person name="Collemare J."/>
            <person name="Bradshaw R.E."/>
        </authorList>
    </citation>
    <scope>NUCLEOTIDE SEQUENCE [LARGE SCALE GENOMIC DNA]</scope>
    <source>
        <strain evidence="2">NZE10 / CBS 128990</strain>
    </source>
</reference>
<protein>
    <submittedName>
        <fullName evidence="1">Uncharacterized protein</fullName>
    </submittedName>
</protein>
<evidence type="ECO:0000313" key="1">
    <source>
        <dbReference type="EMBL" id="EME42001.1"/>
    </source>
</evidence>
<proteinExistence type="predicted"/>
<name>N1PL06_DOTSN</name>